<protein>
    <submittedName>
        <fullName evidence="1">Uncharacterized protein</fullName>
    </submittedName>
</protein>
<evidence type="ECO:0000313" key="2">
    <source>
        <dbReference type="Proteomes" id="UP001163321"/>
    </source>
</evidence>
<keyword evidence="2" id="KW-1185">Reference proteome</keyword>
<reference evidence="1 2" key="1">
    <citation type="journal article" date="2022" name="bioRxiv">
        <title>The genome of the oomycete Peronosclerospora sorghi, a cosmopolitan pathogen of maize and sorghum, is inflated with dispersed pseudogenes.</title>
        <authorList>
            <person name="Fletcher K."/>
            <person name="Martin F."/>
            <person name="Isakeit T."/>
            <person name="Cavanaugh K."/>
            <person name="Magill C."/>
            <person name="Michelmore R."/>
        </authorList>
    </citation>
    <scope>NUCLEOTIDE SEQUENCE [LARGE SCALE GENOMIC DNA]</scope>
    <source>
        <strain evidence="1">P6</strain>
    </source>
</reference>
<name>A0ACC0VK94_9STRA</name>
<accession>A0ACC0VK94</accession>
<organism evidence="1 2">
    <name type="scientific">Peronosclerospora sorghi</name>
    <dbReference type="NCBI Taxonomy" id="230839"/>
    <lineage>
        <taxon>Eukaryota</taxon>
        <taxon>Sar</taxon>
        <taxon>Stramenopiles</taxon>
        <taxon>Oomycota</taxon>
        <taxon>Peronosporomycetes</taxon>
        <taxon>Peronosporales</taxon>
        <taxon>Peronosporaceae</taxon>
        <taxon>Peronosclerospora</taxon>
    </lineage>
</organism>
<comment type="caution">
    <text evidence="1">The sequence shown here is derived from an EMBL/GenBank/DDBJ whole genome shotgun (WGS) entry which is preliminary data.</text>
</comment>
<gene>
    <name evidence="1" type="ORF">PsorP6_002970</name>
</gene>
<proteinExistence type="predicted"/>
<dbReference type="EMBL" id="CM047587">
    <property type="protein sequence ID" value="KAI9906365.1"/>
    <property type="molecule type" value="Genomic_DNA"/>
</dbReference>
<evidence type="ECO:0000313" key="1">
    <source>
        <dbReference type="EMBL" id="KAI9906365.1"/>
    </source>
</evidence>
<dbReference type="Proteomes" id="UP001163321">
    <property type="component" value="Chromosome 8"/>
</dbReference>
<sequence length="98" mass="11588">MGTRIFQNAKLETNTFSSSPVFEKMWLLIEQNLAFKLRLEDYFYMAVGSEYLHRGKGDGYMYLFFPHSHLMISTLLQLLSNWSSLHTLPKRATRTKHR</sequence>